<sequence length="86" mass="9704">MTLFSSQGQVNSAVGAKEHSRVHLCLRLALRKPGSHSTRLSALGPNWRGWYATEHTLTWKASNNLWSEQLSPFLKKCCVLLLMTDH</sequence>
<proteinExistence type="predicted"/>
<dbReference type="Proteomes" id="UP001152798">
    <property type="component" value="Chromosome 1"/>
</dbReference>
<protein>
    <submittedName>
        <fullName evidence="1">Uncharacterized protein</fullName>
    </submittedName>
</protein>
<organism evidence="1 2">
    <name type="scientific">Nezara viridula</name>
    <name type="common">Southern green stink bug</name>
    <name type="synonym">Cimex viridulus</name>
    <dbReference type="NCBI Taxonomy" id="85310"/>
    <lineage>
        <taxon>Eukaryota</taxon>
        <taxon>Metazoa</taxon>
        <taxon>Ecdysozoa</taxon>
        <taxon>Arthropoda</taxon>
        <taxon>Hexapoda</taxon>
        <taxon>Insecta</taxon>
        <taxon>Pterygota</taxon>
        <taxon>Neoptera</taxon>
        <taxon>Paraneoptera</taxon>
        <taxon>Hemiptera</taxon>
        <taxon>Heteroptera</taxon>
        <taxon>Panheteroptera</taxon>
        <taxon>Pentatomomorpha</taxon>
        <taxon>Pentatomoidea</taxon>
        <taxon>Pentatomidae</taxon>
        <taxon>Pentatominae</taxon>
        <taxon>Nezara</taxon>
    </lineage>
</organism>
<dbReference type="EMBL" id="OV725077">
    <property type="protein sequence ID" value="CAH1391172.1"/>
    <property type="molecule type" value="Genomic_DNA"/>
</dbReference>
<evidence type="ECO:0000313" key="1">
    <source>
        <dbReference type="EMBL" id="CAH1391172.1"/>
    </source>
</evidence>
<gene>
    <name evidence="1" type="ORF">NEZAVI_LOCUS2241</name>
</gene>
<reference evidence="1" key="1">
    <citation type="submission" date="2022-01" db="EMBL/GenBank/DDBJ databases">
        <authorList>
            <person name="King R."/>
        </authorList>
    </citation>
    <scope>NUCLEOTIDE SEQUENCE</scope>
</reference>
<dbReference type="AlphaFoldDB" id="A0A9P0H364"/>
<name>A0A9P0H364_NEZVI</name>
<keyword evidence="2" id="KW-1185">Reference proteome</keyword>
<evidence type="ECO:0000313" key="2">
    <source>
        <dbReference type="Proteomes" id="UP001152798"/>
    </source>
</evidence>
<accession>A0A9P0H364</accession>